<dbReference type="Pfam" id="PF14441">
    <property type="entry name" value="OTT_1508_deam"/>
    <property type="match status" value="1"/>
</dbReference>
<dbReference type="OrthoDB" id="4506255at2759"/>
<dbReference type="AlphaFoldDB" id="A0A443HTS8"/>
<dbReference type="VEuPathDB" id="FungiDB:C8Q69DRAFT_285989"/>
<name>A0A443HTS8_BYSSP</name>
<dbReference type="RefSeq" id="XP_028484870.1">
    <property type="nucleotide sequence ID" value="XM_028626965.1"/>
</dbReference>
<evidence type="ECO:0000313" key="3">
    <source>
        <dbReference type="Proteomes" id="UP000283841"/>
    </source>
</evidence>
<dbReference type="GeneID" id="39596242"/>
<reference evidence="2 3" key="1">
    <citation type="journal article" date="2018" name="Front. Microbiol.">
        <title>Genomic and genetic insights into a cosmopolitan fungus, Paecilomyces variotii (Eurotiales).</title>
        <authorList>
            <person name="Urquhart A.S."/>
            <person name="Mondo S.J."/>
            <person name="Makela M.R."/>
            <person name="Hane J.K."/>
            <person name="Wiebenga A."/>
            <person name="He G."/>
            <person name="Mihaltcheva S."/>
            <person name="Pangilinan J."/>
            <person name="Lipzen A."/>
            <person name="Barry K."/>
            <person name="de Vries R.P."/>
            <person name="Grigoriev I.V."/>
            <person name="Idnurm A."/>
        </authorList>
    </citation>
    <scope>NUCLEOTIDE SEQUENCE [LARGE SCALE GENOMIC DNA]</scope>
    <source>
        <strain evidence="2 3">CBS 101075</strain>
    </source>
</reference>
<dbReference type="STRING" id="264951.A0A443HTS8"/>
<accession>A0A443HTS8</accession>
<protein>
    <submittedName>
        <fullName evidence="2">Uncharacterized protein</fullName>
    </submittedName>
</protein>
<dbReference type="Proteomes" id="UP000283841">
    <property type="component" value="Unassembled WGS sequence"/>
</dbReference>
<dbReference type="EMBL" id="RCNU01000006">
    <property type="protein sequence ID" value="RWQ95225.1"/>
    <property type="molecule type" value="Genomic_DNA"/>
</dbReference>
<proteinExistence type="predicted"/>
<evidence type="ECO:0000256" key="1">
    <source>
        <dbReference type="SAM" id="MobiDB-lite"/>
    </source>
</evidence>
<feature type="region of interest" description="Disordered" evidence="1">
    <location>
        <begin position="1"/>
        <end position="33"/>
    </location>
</feature>
<feature type="compositionally biased region" description="Basic and acidic residues" evidence="1">
    <location>
        <begin position="1"/>
        <end position="30"/>
    </location>
</feature>
<comment type="caution">
    <text evidence="2">The sequence shown here is derived from an EMBL/GenBank/DDBJ whole genome shotgun (WGS) entry which is preliminary data.</text>
</comment>
<sequence length="523" mass="60048">MAESTRQDDLKEKNRALQKDFANRTREPRRTPVPIPHDLSWLLAAISKLEKKDGLQVQAPLSTQNEHRIPGFSPTAHPRRLTEVLDSLATLLVSQPKHEVFAIGLRPRGSDQKLELFLSGNTQIQSTTRKHLRDIWDFMKRLSDCYYAVYRGDPTDCSPRNPTNDPVFRETEALFARHCLRFTWRRLQHIFNLKFNDLRGISPATVPPGHPFHSVRRAIIRVVGVFLREQNPAYGMPADDDRDGWRMLRICLLDARNAIRKFLDESGFQGLHINIALPFAKLEDYLRKIASHYNSYEILVKAAVSLSCRPLFTFTTSVMDLPESSASLPQRPQKPEDWEAVLEDALGWYNEENKRNNTLTRVMNIEVIAKDTAFMAKQDMSRTAVVHCEVKLLAAIESEQRENPGLPKAYTYIGMSKLSCTGCDSFFRAFNTVHNTTWTTRGSHGKSYYPWMFPETVPKREDVLKATYYNVVSRWVTSYKGYVPQFVPRAQSARSTGVLGDLDDEIDDVVSYLKNRLKPEDLR</sequence>
<evidence type="ECO:0000313" key="2">
    <source>
        <dbReference type="EMBL" id="RWQ95225.1"/>
    </source>
</evidence>
<gene>
    <name evidence="2" type="ORF">C8Q69DRAFT_285989</name>
</gene>
<organism evidence="2 3">
    <name type="scientific">Byssochlamys spectabilis</name>
    <name type="common">Paecilomyces variotii</name>
    <dbReference type="NCBI Taxonomy" id="264951"/>
    <lineage>
        <taxon>Eukaryota</taxon>
        <taxon>Fungi</taxon>
        <taxon>Dikarya</taxon>
        <taxon>Ascomycota</taxon>
        <taxon>Pezizomycotina</taxon>
        <taxon>Eurotiomycetes</taxon>
        <taxon>Eurotiomycetidae</taxon>
        <taxon>Eurotiales</taxon>
        <taxon>Thermoascaceae</taxon>
        <taxon>Paecilomyces</taxon>
    </lineage>
</organism>
<dbReference type="InterPro" id="IPR027796">
    <property type="entry name" value="OTT_1508_deam-like"/>
</dbReference>
<keyword evidence="3" id="KW-1185">Reference proteome</keyword>